<evidence type="ECO:0000313" key="3">
    <source>
        <dbReference type="Proteomes" id="UP000596742"/>
    </source>
</evidence>
<feature type="non-terminal residue" evidence="2">
    <location>
        <position position="1"/>
    </location>
</feature>
<keyword evidence="1" id="KW-1133">Transmembrane helix</keyword>
<dbReference type="OrthoDB" id="6161859at2759"/>
<reference evidence="2" key="1">
    <citation type="submission" date="2018-11" db="EMBL/GenBank/DDBJ databases">
        <authorList>
            <person name="Alioto T."/>
            <person name="Alioto T."/>
        </authorList>
    </citation>
    <scope>NUCLEOTIDE SEQUENCE</scope>
</reference>
<dbReference type="Proteomes" id="UP000596742">
    <property type="component" value="Unassembled WGS sequence"/>
</dbReference>
<keyword evidence="3" id="KW-1185">Reference proteome</keyword>
<gene>
    <name evidence="2" type="ORF">MGAL_10B009097</name>
</gene>
<sequence>VGALAACFAIFIILVVVAIAVVSVLFYRRKYGSLRDRWDTLRPNSSVAYKRYTDDEGIKMGTVTGCINDSRLQGTLTIADYRPITGYIYDSRLQGALTIADYRMH</sequence>
<organism evidence="2 3">
    <name type="scientific">Mytilus galloprovincialis</name>
    <name type="common">Mediterranean mussel</name>
    <dbReference type="NCBI Taxonomy" id="29158"/>
    <lineage>
        <taxon>Eukaryota</taxon>
        <taxon>Metazoa</taxon>
        <taxon>Spiralia</taxon>
        <taxon>Lophotrochozoa</taxon>
        <taxon>Mollusca</taxon>
        <taxon>Bivalvia</taxon>
        <taxon>Autobranchia</taxon>
        <taxon>Pteriomorphia</taxon>
        <taxon>Mytilida</taxon>
        <taxon>Mytiloidea</taxon>
        <taxon>Mytilidae</taxon>
        <taxon>Mytilinae</taxon>
        <taxon>Mytilus</taxon>
    </lineage>
</organism>
<keyword evidence="1" id="KW-0812">Transmembrane</keyword>
<dbReference type="AlphaFoldDB" id="A0A8B6FMM2"/>
<accession>A0A8B6FMM2</accession>
<comment type="caution">
    <text evidence="2">The sequence shown here is derived from an EMBL/GenBank/DDBJ whole genome shotgun (WGS) entry which is preliminary data.</text>
</comment>
<evidence type="ECO:0000256" key="1">
    <source>
        <dbReference type="SAM" id="Phobius"/>
    </source>
</evidence>
<evidence type="ECO:0000313" key="2">
    <source>
        <dbReference type="EMBL" id="VDI51653.1"/>
    </source>
</evidence>
<keyword evidence="1" id="KW-0472">Membrane</keyword>
<protein>
    <submittedName>
        <fullName evidence="2">Uncharacterized protein</fullName>
    </submittedName>
</protein>
<feature type="transmembrane region" description="Helical" evidence="1">
    <location>
        <begin position="6"/>
        <end position="27"/>
    </location>
</feature>
<dbReference type="EMBL" id="UYJE01007081">
    <property type="protein sequence ID" value="VDI51653.1"/>
    <property type="molecule type" value="Genomic_DNA"/>
</dbReference>
<name>A0A8B6FMM2_MYTGA</name>
<proteinExistence type="predicted"/>